<dbReference type="PIRSF" id="PIRSF000097">
    <property type="entry name" value="AKR"/>
    <property type="match status" value="1"/>
</dbReference>
<dbReference type="AlphaFoldDB" id="A0A6P1NMY3"/>
<dbReference type="EMBL" id="CP047652">
    <property type="protein sequence ID" value="QHI96211.1"/>
    <property type="molecule type" value="Genomic_DNA"/>
</dbReference>
<dbReference type="SUPFAM" id="SSF51430">
    <property type="entry name" value="NAD(P)-linked oxidoreductase"/>
    <property type="match status" value="1"/>
</dbReference>
<dbReference type="GO" id="GO:0016491">
    <property type="term" value="F:oxidoreductase activity"/>
    <property type="evidence" value="ECO:0007669"/>
    <property type="project" value="InterPro"/>
</dbReference>
<name>A0A6P1NMY3_9PROT</name>
<sequence>MTTSSLPHFTFRNGLQVPLLGMGSWAMGDKQNQRKSEIESLQYGLDAGLRVIDTAEMYGNGRSEALVGDALKGRRQKAFLVSKVLPSNASYENTIRACERSLKHLQTDYLDLYLLHWRSAVPLKETVRAFEDLTKRGLIKAWGVSNFDCSDMEELDHVSANCLANQVLYSLEHRGIEYDLISWNAKKNIATMAYSPIGQGADLIQHPTLKAIAAHHETSLGPASAAQIALSWVLRHKNILAIPKAGTLEHQKQNIAALEIQLTEKDLAELERAFPPPTHKVPLAVI</sequence>
<feature type="site" description="Lowers pKa of active site Tyr" evidence="3">
    <location>
        <position position="83"/>
    </location>
</feature>
<gene>
    <name evidence="5" type="ORF">GT348_08225</name>
</gene>
<dbReference type="InterPro" id="IPR036812">
    <property type="entry name" value="NAD(P)_OxRdtase_dom_sf"/>
</dbReference>
<protein>
    <submittedName>
        <fullName evidence="5">Aldo/keto reductase</fullName>
    </submittedName>
</protein>
<evidence type="ECO:0000313" key="5">
    <source>
        <dbReference type="EMBL" id="QHI96211.1"/>
    </source>
</evidence>
<accession>A0A6P1NMY3</accession>
<proteinExistence type="predicted"/>
<dbReference type="PANTHER" id="PTHR43638">
    <property type="entry name" value="OXIDOREDUCTASE, ALDO/KETO REDUCTASE FAMILY PROTEIN"/>
    <property type="match status" value="1"/>
</dbReference>
<reference evidence="5 6" key="1">
    <citation type="submission" date="2020-01" db="EMBL/GenBank/DDBJ databases">
        <title>Genome sequencing of strain KACC 21507.</title>
        <authorList>
            <person name="Heo J."/>
            <person name="Kim S.-J."/>
            <person name="Kim J.-S."/>
            <person name="Hong S.-B."/>
            <person name="Kwon S.-W."/>
        </authorList>
    </citation>
    <scope>NUCLEOTIDE SEQUENCE [LARGE SCALE GENOMIC DNA]</scope>
    <source>
        <strain evidence="5 6">KACC 21507</strain>
    </source>
</reference>
<evidence type="ECO:0000256" key="2">
    <source>
        <dbReference type="PIRSR" id="PIRSR000097-2"/>
    </source>
</evidence>
<organism evidence="5 6">
    <name type="scientific">Aristophania vespae</name>
    <dbReference type="NCBI Taxonomy" id="2697033"/>
    <lineage>
        <taxon>Bacteria</taxon>
        <taxon>Pseudomonadati</taxon>
        <taxon>Pseudomonadota</taxon>
        <taxon>Alphaproteobacteria</taxon>
        <taxon>Acetobacterales</taxon>
        <taxon>Acetobacteraceae</taxon>
        <taxon>Aristophania</taxon>
    </lineage>
</organism>
<dbReference type="Pfam" id="PF00248">
    <property type="entry name" value="Aldo_ket_red"/>
    <property type="match status" value="1"/>
</dbReference>
<dbReference type="InterPro" id="IPR020471">
    <property type="entry name" value="AKR"/>
</dbReference>
<feature type="binding site" evidence="2">
    <location>
        <position position="116"/>
    </location>
    <ligand>
        <name>substrate</name>
    </ligand>
</feature>
<dbReference type="Gene3D" id="3.20.20.100">
    <property type="entry name" value="NADP-dependent oxidoreductase domain"/>
    <property type="match status" value="1"/>
</dbReference>
<keyword evidence="6" id="KW-1185">Reference proteome</keyword>
<feature type="domain" description="NADP-dependent oxidoreductase" evidence="4">
    <location>
        <begin position="20"/>
        <end position="272"/>
    </location>
</feature>
<evidence type="ECO:0000313" key="6">
    <source>
        <dbReference type="Proteomes" id="UP000463975"/>
    </source>
</evidence>
<evidence type="ECO:0000259" key="4">
    <source>
        <dbReference type="Pfam" id="PF00248"/>
    </source>
</evidence>
<dbReference type="KEGG" id="bomb:GT348_08225"/>
<dbReference type="CDD" id="cd19138">
    <property type="entry name" value="AKR_YeaE"/>
    <property type="match status" value="1"/>
</dbReference>
<dbReference type="RefSeq" id="WP_160619283.1">
    <property type="nucleotide sequence ID" value="NZ_CP047652.1"/>
</dbReference>
<dbReference type="Proteomes" id="UP000463975">
    <property type="component" value="Chromosome"/>
</dbReference>
<dbReference type="PRINTS" id="PR00069">
    <property type="entry name" value="ALDKETRDTASE"/>
</dbReference>
<dbReference type="InterPro" id="IPR023210">
    <property type="entry name" value="NADP_OxRdtase_dom"/>
</dbReference>
<evidence type="ECO:0000256" key="1">
    <source>
        <dbReference type="PIRSR" id="PIRSR000097-1"/>
    </source>
</evidence>
<feature type="active site" description="Proton donor" evidence="1">
    <location>
        <position position="58"/>
    </location>
</feature>
<evidence type="ECO:0000256" key="3">
    <source>
        <dbReference type="PIRSR" id="PIRSR000097-3"/>
    </source>
</evidence>
<dbReference type="PANTHER" id="PTHR43638:SF3">
    <property type="entry name" value="ALDEHYDE REDUCTASE"/>
    <property type="match status" value="1"/>
</dbReference>